<dbReference type="STRING" id="97972.A0A2V1DL06"/>
<protein>
    <submittedName>
        <fullName evidence="2">Uncharacterized protein</fullName>
    </submittedName>
</protein>
<dbReference type="Proteomes" id="UP000244855">
    <property type="component" value="Unassembled WGS sequence"/>
</dbReference>
<feature type="region of interest" description="Disordered" evidence="1">
    <location>
        <begin position="1"/>
        <end position="54"/>
    </location>
</feature>
<accession>A0A2V1DL06</accession>
<feature type="compositionally biased region" description="Polar residues" evidence="1">
    <location>
        <begin position="44"/>
        <end position="54"/>
    </location>
</feature>
<gene>
    <name evidence="2" type="ORF">DM02DRAFT_493547</name>
</gene>
<keyword evidence="3" id="KW-1185">Reference proteome</keyword>
<feature type="non-terminal residue" evidence="2">
    <location>
        <position position="85"/>
    </location>
</feature>
<reference evidence="2 3" key="1">
    <citation type="journal article" date="2018" name="Sci. Rep.">
        <title>Comparative genomics provides insights into the lifestyle and reveals functional heterogeneity of dark septate endophytic fungi.</title>
        <authorList>
            <person name="Knapp D.G."/>
            <person name="Nemeth J.B."/>
            <person name="Barry K."/>
            <person name="Hainaut M."/>
            <person name="Henrissat B."/>
            <person name="Johnson J."/>
            <person name="Kuo A."/>
            <person name="Lim J.H.P."/>
            <person name="Lipzen A."/>
            <person name="Nolan M."/>
            <person name="Ohm R.A."/>
            <person name="Tamas L."/>
            <person name="Grigoriev I.V."/>
            <person name="Spatafora J.W."/>
            <person name="Nagy L.G."/>
            <person name="Kovacs G.M."/>
        </authorList>
    </citation>
    <scope>NUCLEOTIDE SEQUENCE [LARGE SCALE GENOMIC DNA]</scope>
    <source>
        <strain evidence="2 3">DSE2036</strain>
    </source>
</reference>
<dbReference type="AlphaFoldDB" id="A0A2V1DL06"/>
<dbReference type="EMBL" id="KZ805416">
    <property type="protein sequence ID" value="PVH98303.1"/>
    <property type="molecule type" value="Genomic_DNA"/>
</dbReference>
<name>A0A2V1DL06_9PLEO</name>
<organism evidence="2 3">
    <name type="scientific">Periconia macrospinosa</name>
    <dbReference type="NCBI Taxonomy" id="97972"/>
    <lineage>
        <taxon>Eukaryota</taxon>
        <taxon>Fungi</taxon>
        <taxon>Dikarya</taxon>
        <taxon>Ascomycota</taxon>
        <taxon>Pezizomycotina</taxon>
        <taxon>Dothideomycetes</taxon>
        <taxon>Pleosporomycetidae</taxon>
        <taxon>Pleosporales</taxon>
        <taxon>Massarineae</taxon>
        <taxon>Periconiaceae</taxon>
        <taxon>Periconia</taxon>
    </lineage>
</organism>
<evidence type="ECO:0000313" key="3">
    <source>
        <dbReference type="Proteomes" id="UP000244855"/>
    </source>
</evidence>
<evidence type="ECO:0000313" key="2">
    <source>
        <dbReference type="EMBL" id="PVH98303.1"/>
    </source>
</evidence>
<evidence type="ECO:0000256" key="1">
    <source>
        <dbReference type="SAM" id="MobiDB-lite"/>
    </source>
</evidence>
<sequence>MAPPSEKPARGRAAHATLQGRKHGHDLNSSDGEDVQPRRKRQNVESGSPSSYQPTCLRDCVCGLAHKYADCRYLNPSSAPTGWSP</sequence>
<dbReference type="OrthoDB" id="3761057at2759"/>
<proteinExistence type="predicted"/>